<keyword evidence="5" id="KW-0166">Nematocyst</keyword>
<keyword evidence="4" id="KW-0472">Membrane</keyword>
<comment type="subcellular location">
    <subcellularLocation>
        <location evidence="2">Nematocyst</location>
    </subcellularLocation>
    <subcellularLocation>
        <location evidence="1">Target cell membrane</location>
    </subcellularLocation>
</comment>
<evidence type="ECO:0000256" key="2">
    <source>
        <dbReference type="ARBA" id="ARBA00004532"/>
    </source>
</evidence>
<dbReference type="RefSeq" id="XP_031174337.1">
    <property type="nucleotide sequence ID" value="XM_031318477.2"/>
</dbReference>
<keyword evidence="7" id="KW-1185">Reference proteome</keyword>
<organism evidence="6 7">
    <name type="scientific">Sander lucioperca</name>
    <name type="common">Pike-perch</name>
    <name type="synonym">Perca lucioperca</name>
    <dbReference type="NCBI Taxonomy" id="283035"/>
    <lineage>
        <taxon>Eukaryota</taxon>
        <taxon>Metazoa</taxon>
        <taxon>Chordata</taxon>
        <taxon>Craniata</taxon>
        <taxon>Vertebrata</taxon>
        <taxon>Euteleostomi</taxon>
        <taxon>Actinopterygii</taxon>
        <taxon>Neopterygii</taxon>
        <taxon>Teleostei</taxon>
        <taxon>Neoteleostei</taxon>
        <taxon>Acanthomorphata</taxon>
        <taxon>Eupercaria</taxon>
        <taxon>Perciformes</taxon>
        <taxon>Percoidei</taxon>
        <taxon>Percidae</taxon>
        <taxon>Luciopercinae</taxon>
        <taxon>Sander</taxon>
    </lineage>
</organism>
<dbReference type="Gene3D" id="2.60.270.20">
    <property type="entry name" value="Cytolysin/lectin"/>
    <property type="match status" value="1"/>
</dbReference>
<sequence>MGNTWRQCSIDITNECSTYYFGNPCVYMESGVCTEPLPPLINSNSTGSALFTKTGHTARGAVGVFTYELIKKSTKNTSWKIAVMFSVPYDYDLYFNLYAVGIFDESQACNKDLYQLMYYESNDKFVRGKATGPSLTHTDGQVTIMATMSDSTKSVMKVVVKDN</sequence>
<dbReference type="GO" id="GO:0015267">
    <property type="term" value="F:channel activity"/>
    <property type="evidence" value="ECO:0007669"/>
    <property type="project" value="InterPro"/>
</dbReference>
<dbReference type="InterPro" id="IPR009104">
    <property type="entry name" value="Anemon_actinoporin-like"/>
</dbReference>
<evidence type="ECO:0000256" key="4">
    <source>
        <dbReference type="ARBA" id="ARBA00023298"/>
    </source>
</evidence>
<evidence type="ECO:0000256" key="3">
    <source>
        <dbReference type="ARBA" id="ARBA00022537"/>
    </source>
</evidence>
<gene>
    <name evidence="6" type="primary">LOC116063466</name>
</gene>
<dbReference type="Pfam" id="PF06369">
    <property type="entry name" value="Anemone_cytotox"/>
    <property type="match status" value="1"/>
</dbReference>
<evidence type="ECO:0000313" key="7">
    <source>
        <dbReference type="Proteomes" id="UP000694568"/>
    </source>
</evidence>
<dbReference type="GO" id="GO:0042151">
    <property type="term" value="C:nematocyst"/>
    <property type="evidence" value="ECO:0007669"/>
    <property type="project" value="UniProtKB-SubCell"/>
</dbReference>
<keyword evidence="4" id="KW-1053">Target membrane</keyword>
<reference evidence="6" key="1">
    <citation type="submission" date="2025-08" db="UniProtKB">
        <authorList>
            <consortium name="Ensembl"/>
        </authorList>
    </citation>
    <scope>IDENTIFICATION</scope>
</reference>
<dbReference type="InterPro" id="IPR015926">
    <property type="entry name" value="Cytolysin/lectin"/>
</dbReference>
<dbReference type="InterPro" id="IPR050677">
    <property type="entry name" value="Actinoporin_PFT"/>
</dbReference>
<reference evidence="6" key="2">
    <citation type="submission" date="2025-09" db="UniProtKB">
        <authorList>
            <consortium name="Ensembl"/>
        </authorList>
    </citation>
    <scope>IDENTIFICATION</scope>
</reference>
<dbReference type="GeneID" id="116063466"/>
<dbReference type="GO" id="GO:0051715">
    <property type="term" value="P:cytolysis in another organism"/>
    <property type="evidence" value="ECO:0007669"/>
    <property type="project" value="InterPro"/>
</dbReference>
<dbReference type="PANTHER" id="PTHR40388">
    <property type="entry name" value="BRYOPORIN"/>
    <property type="match status" value="1"/>
</dbReference>
<dbReference type="Ensembl" id="ENSSLUT00000037603.1">
    <property type="protein sequence ID" value="ENSSLUP00000036466.1"/>
    <property type="gene ID" value="ENSSLUG00000016283.1"/>
</dbReference>
<evidence type="ECO:0000313" key="6">
    <source>
        <dbReference type="Ensembl" id="ENSSLUP00000036466.1"/>
    </source>
</evidence>
<dbReference type="GO" id="GO:0046930">
    <property type="term" value="C:pore complex"/>
    <property type="evidence" value="ECO:0007669"/>
    <property type="project" value="InterPro"/>
</dbReference>
<protein>
    <submittedName>
        <fullName evidence="6">DELTA-sagatoxin-Srs1a-like</fullName>
    </submittedName>
</protein>
<dbReference type="SUPFAM" id="SSF63724">
    <property type="entry name" value="Cytolysin/lectin"/>
    <property type="match status" value="1"/>
</dbReference>
<proteinExistence type="predicted"/>
<dbReference type="GO" id="GO:0046931">
    <property type="term" value="P:pore complex assembly"/>
    <property type="evidence" value="ECO:0007669"/>
    <property type="project" value="InterPro"/>
</dbReference>
<dbReference type="GeneTree" id="ENSGT00940000164286"/>
<dbReference type="GO" id="GO:0006812">
    <property type="term" value="P:monoatomic cation transport"/>
    <property type="evidence" value="ECO:0007669"/>
    <property type="project" value="InterPro"/>
</dbReference>
<dbReference type="Proteomes" id="UP000694568">
    <property type="component" value="Unplaced"/>
</dbReference>
<dbReference type="AlphaFoldDB" id="A0A8C9ZGG9"/>
<keyword evidence="3" id="KW-1052">Target cell membrane</keyword>
<dbReference type="GO" id="GO:0044218">
    <property type="term" value="C:other organism cell membrane"/>
    <property type="evidence" value="ECO:0007669"/>
    <property type="project" value="UniProtKB-KW"/>
</dbReference>
<accession>A0A8C9ZGG9</accession>
<dbReference type="PANTHER" id="PTHR40388:SF2">
    <property type="entry name" value="ACTINOPORIN-LIKE PROTEIN"/>
    <property type="match status" value="1"/>
</dbReference>
<evidence type="ECO:0000256" key="1">
    <source>
        <dbReference type="ARBA" id="ARBA00004175"/>
    </source>
</evidence>
<name>A0A8C9ZGG9_SANLU</name>
<evidence type="ECO:0000256" key="5">
    <source>
        <dbReference type="ARBA" id="ARBA00023331"/>
    </source>
</evidence>